<accession>A0A9X2E3X4</accession>
<evidence type="ECO:0000313" key="3">
    <source>
        <dbReference type="Proteomes" id="UP001155240"/>
    </source>
</evidence>
<dbReference type="EMBL" id="JAMRYM010000087">
    <property type="protein sequence ID" value="MCM6763849.1"/>
    <property type="molecule type" value="Genomic_DNA"/>
</dbReference>
<feature type="non-terminal residue" evidence="2">
    <location>
        <position position="1"/>
    </location>
</feature>
<sequence>PSPHPSDERITAQGFETGRLLRRLDLLEQSIAEGERALRGSIDPASGEGRPAARGGHREQILSNLAVERALAETIRRVLASRR</sequence>
<name>A0A9X2E3X4_9MICO</name>
<comment type="caution">
    <text evidence="2">The sequence shown here is derived from an EMBL/GenBank/DDBJ whole genome shotgun (WGS) entry which is preliminary data.</text>
</comment>
<protein>
    <submittedName>
        <fullName evidence="2">Uncharacterized protein</fullName>
    </submittedName>
</protein>
<dbReference type="Proteomes" id="UP001155240">
    <property type="component" value="Unassembled WGS sequence"/>
</dbReference>
<proteinExistence type="predicted"/>
<evidence type="ECO:0000256" key="1">
    <source>
        <dbReference type="SAM" id="MobiDB-lite"/>
    </source>
</evidence>
<evidence type="ECO:0000313" key="2">
    <source>
        <dbReference type="EMBL" id="MCM6763849.1"/>
    </source>
</evidence>
<keyword evidence="3" id="KW-1185">Reference proteome</keyword>
<gene>
    <name evidence="2" type="ORF">NB037_15635</name>
</gene>
<dbReference type="AlphaFoldDB" id="A0A9X2E3X4"/>
<feature type="region of interest" description="Disordered" evidence="1">
    <location>
        <begin position="38"/>
        <end position="57"/>
    </location>
</feature>
<organism evidence="2 3">
    <name type="scientific">Rathayibacter rubneri</name>
    <dbReference type="NCBI Taxonomy" id="2950106"/>
    <lineage>
        <taxon>Bacteria</taxon>
        <taxon>Bacillati</taxon>
        <taxon>Actinomycetota</taxon>
        <taxon>Actinomycetes</taxon>
        <taxon>Micrococcales</taxon>
        <taxon>Microbacteriaceae</taxon>
        <taxon>Rathayibacter</taxon>
    </lineage>
</organism>
<reference evidence="2" key="1">
    <citation type="submission" date="2022-06" db="EMBL/GenBank/DDBJ databases">
        <title>Whole genome shotgun sequencing (WGS) of Rathayibacter sp. ZW T2_19, isolated from stored onions (Allium cepa).</title>
        <authorList>
            <person name="Stoll D.A."/>
            <person name="Huch M."/>
        </authorList>
    </citation>
    <scope>NUCLEOTIDE SEQUENCE</scope>
    <source>
        <strain evidence="2">ZW T2_19</strain>
    </source>
</reference>
<dbReference type="RefSeq" id="WP_251947294.1">
    <property type="nucleotide sequence ID" value="NZ_JAMRYM010000087.1"/>
</dbReference>